<organism evidence="2 3">
    <name type="scientific">Diversispora epigaea</name>
    <dbReference type="NCBI Taxonomy" id="1348612"/>
    <lineage>
        <taxon>Eukaryota</taxon>
        <taxon>Fungi</taxon>
        <taxon>Fungi incertae sedis</taxon>
        <taxon>Mucoromycota</taxon>
        <taxon>Glomeromycotina</taxon>
        <taxon>Glomeromycetes</taxon>
        <taxon>Diversisporales</taxon>
        <taxon>Diversisporaceae</taxon>
        <taxon>Diversispora</taxon>
    </lineage>
</organism>
<keyword evidence="3" id="KW-1185">Reference proteome</keyword>
<feature type="transmembrane region" description="Helical" evidence="1">
    <location>
        <begin position="109"/>
        <end position="128"/>
    </location>
</feature>
<protein>
    <recommendedName>
        <fullName evidence="4">Transmembrane protein</fullName>
    </recommendedName>
</protein>
<gene>
    <name evidence="2" type="ORF">Glove_216g132</name>
</gene>
<feature type="transmembrane region" description="Helical" evidence="1">
    <location>
        <begin position="84"/>
        <end position="102"/>
    </location>
</feature>
<name>A0A397IQ52_9GLOM</name>
<sequence>MIEINKRIKKFKTRVTESKWTKFFVLASILQLCCVVFLETRVLLRNYDFKESVTDRYNFHLGNGDNCNLKPSIDRMSLIAQENIIFMIFQVFQLWFCLNAIYNQNIMQIITIAIINFICGLFGIVQIFEISKWATDLDKTCEGESALIDKNFVKFDVPLVICLILFATIIAFLSFRLYQQFGWNIYKKIGADIKIQKIYKTMLIFVMYLKLDLFFVLVTAIEVFLSFSVDTSGSSYTFTLPNKLYYFHLGITIMILFLEILAYRSLRLESKIGMVSYLVLSLFTVVDFIILLKFATDKISQSWYFFIVIVVVAIILSLLTWVWTLFVLMNFDQGLDKYLNKTKDQDIDLEGVTQTRPKRFTIED</sequence>
<dbReference type="AlphaFoldDB" id="A0A397IQ52"/>
<dbReference type="GO" id="GO:0005794">
    <property type="term" value="C:Golgi apparatus"/>
    <property type="evidence" value="ECO:0007669"/>
    <property type="project" value="TreeGrafter"/>
</dbReference>
<evidence type="ECO:0000313" key="3">
    <source>
        <dbReference type="Proteomes" id="UP000266861"/>
    </source>
</evidence>
<dbReference type="OrthoDB" id="2448307at2759"/>
<evidence type="ECO:0000313" key="2">
    <source>
        <dbReference type="EMBL" id="RHZ75274.1"/>
    </source>
</evidence>
<dbReference type="PANTHER" id="PTHR34391">
    <property type="entry name" value="UPF0658 GOLGI APPARATUS MEMBRANE PROTEIN C1952.10C-RELATED"/>
    <property type="match status" value="1"/>
</dbReference>
<dbReference type="EMBL" id="PQFF01000201">
    <property type="protein sequence ID" value="RHZ75274.1"/>
    <property type="molecule type" value="Genomic_DNA"/>
</dbReference>
<feature type="transmembrane region" description="Helical" evidence="1">
    <location>
        <begin position="157"/>
        <end position="178"/>
    </location>
</feature>
<feature type="transmembrane region" description="Helical" evidence="1">
    <location>
        <begin position="302"/>
        <end position="328"/>
    </location>
</feature>
<reference evidence="2 3" key="1">
    <citation type="submission" date="2018-08" db="EMBL/GenBank/DDBJ databases">
        <title>Genome and evolution of the arbuscular mycorrhizal fungus Diversispora epigaea (formerly Glomus versiforme) and its bacterial endosymbionts.</title>
        <authorList>
            <person name="Sun X."/>
            <person name="Fei Z."/>
            <person name="Harrison M."/>
        </authorList>
    </citation>
    <scope>NUCLEOTIDE SEQUENCE [LARGE SCALE GENOMIC DNA]</scope>
    <source>
        <strain evidence="2 3">IT104</strain>
    </source>
</reference>
<keyword evidence="1" id="KW-0472">Membrane</keyword>
<dbReference type="STRING" id="1348612.A0A397IQ52"/>
<keyword evidence="1" id="KW-1133">Transmembrane helix</keyword>
<dbReference type="InterPro" id="IPR040410">
    <property type="entry name" value="UPF0658_Golgi"/>
</dbReference>
<feature type="transmembrane region" description="Helical" evidence="1">
    <location>
        <begin position="275"/>
        <end position="296"/>
    </location>
</feature>
<feature type="transmembrane region" description="Helical" evidence="1">
    <location>
        <begin position="198"/>
        <end position="225"/>
    </location>
</feature>
<evidence type="ECO:0008006" key="4">
    <source>
        <dbReference type="Google" id="ProtNLM"/>
    </source>
</evidence>
<evidence type="ECO:0000256" key="1">
    <source>
        <dbReference type="SAM" id="Phobius"/>
    </source>
</evidence>
<accession>A0A397IQ52</accession>
<dbReference type="PANTHER" id="PTHR34391:SF1">
    <property type="entry name" value="UPF0658 GOLGI APPARATUS MEMBRANE PROTEIN C1952.10C-RELATED"/>
    <property type="match status" value="1"/>
</dbReference>
<keyword evidence="1" id="KW-0812">Transmembrane</keyword>
<feature type="transmembrane region" description="Helical" evidence="1">
    <location>
        <begin position="20"/>
        <end position="38"/>
    </location>
</feature>
<comment type="caution">
    <text evidence="2">The sequence shown here is derived from an EMBL/GenBank/DDBJ whole genome shotgun (WGS) entry which is preliminary data.</text>
</comment>
<proteinExistence type="predicted"/>
<dbReference type="Proteomes" id="UP000266861">
    <property type="component" value="Unassembled WGS sequence"/>
</dbReference>
<feature type="transmembrane region" description="Helical" evidence="1">
    <location>
        <begin position="245"/>
        <end position="263"/>
    </location>
</feature>